<reference evidence="1 2" key="1">
    <citation type="submission" date="2016-07" db="EMBL/GenBank/DDBJ databases">
        <title>Pervasive Adenine N6-methylation of Active Genes in Fungi.</title>
        <authorList>
            <consortium name="DOE Joint Genome Institute"/>
            <person name="Mondo S.J."/>
            <person name="Dannebaum R.O."/>
            <person name="Kuo R.C."/>
            <person name="Labutti K."/>
            <person name="Haridas S."/>
            <person name="Kuo A."/>
            <person name="Salamov A."/>
            <person name="Ahrendt S.R."/>
            <person name="Lipzen A."/>
            <person name="Sullivan W."/>
            <person name="Andreopoulos W.B."/>
            <person name="Clum A."/>
            <person name="Lindquist E."/>
            <person name="Daum C."/>
            <person name="Ramamoorthy G.K."/>
            <person name="Gryganskyi A."/>
            <person name="Culley D."/>
            <person name="Magnuson J.K."/>
            <person name="James T.Y."/>
            <person name="O'Malley M.A."/>
            <person name="Stajich J.E."/>
            <person name="Spatafora J.W."/>
            <person name="Visel A."/>
            <person name="Grigoriev I.V."/>
        </authorList>
    </citation>
    <scope>NUCLEOTIDE SEQUENCE [LARGE SCALE GENOMIC DNA]</scope>
    <source>
        <strain evidence="1 2">JEL800</strain>
    </source>
</reference>
<dbReference type="AlphaFoldDB" id="A0A1Y2BD57"/>
<dbReference type="InterPro" id="IPR036770">
    <property type="entry name" value="Ankyrin_rpt-contain_sf"/>
</dbReference>
<evidence type="ECO:0000313" key="1">
    <source>
        <dbReference type="EMBL" id="ORY32769.1"/>
    </source>
</evidence>
<sequence length="224" mass="25179">MKLSKYYWRTLEQMFLAVKANSLHLLHEDVAVYLLSNKYAPVQPVPEHLLLASEHGIAKVVSLLLNNHNINPLSCKTNPFLRAVTAGFRSVVELYLPTYPHLVKSKWLCLALDAKAQQEEILMLLLQVPGLDASVNNNRCIRVCLEKGYWKAVDVLLSRNEVIGQVKNPELFLAACKVGRVDVVERLGVLGIGKWLTFDVIDEASDEGHETIMDCLMKFAAELL</sequence>
<organism evidence="1 2">
    <name type="scientific">Rhizoclosmatium globosum</name>
    <dbReference type="NCBI Taxonomy" id="329046"/>
    <lineage>
        <taxon>Eukaryota</taxon>
        <taxon>Fungi</taxon>
        <taxon>Fungi incertae sedis</taxon>
        <taxon>Chytridiomycota</taxon>
        <taxon>Chytridiomycota incertae sedis</taxon>
        <taxon>Chytridiomycetes</taxon>
        <taxon>Chytridiales</taxon>
        <taxon>Chytriomycetaceae</taxon>
        <taxon>Rhizoclosmatium</taxon>
    </lineage>
</organism>
<proteinExistence type="predicted"/>
<dbReference type="EMBL" id="MCGO01000070">
    <property type="protein sequence ID" value="ORY32769.1"/>
    <property type="molecule type" value="Genomic_DNA"/>
</dbReference>
<name>A0A1Y2BD57_9FUNG</name>
<dbReference type="OrthoDB" id="194358at2759"/>
<dbReference type="Proteomes" id="UP000193642">
    <property type="component" value="Unassembled WGS sequence"/>
</dbReference>
<evidence type="ECO:0008006" key="3">
    <source>
        <dbReference type="Google" id="ProtNLM"/>
    </source>
</evidence>
<gene>
    <name evidence="1" type="ORF">BCR33DRAFT_534040</name>
</gene>
<protein>
    <recommendedName>
        <fullName evidence="3">Ankyrin</fullName>
    </recommendedName>
</protein>
<keyword evidence="2" id="KW-1185">Reference proteome</keyword>
<comment type="caution">
    <text evidence="1">The sequence shown here is derived from an EMBL/GenBank/DDBJ whole genome shotgun (WGS) entry which is preliminary data.</text>
</comment>
<accession>A0A1Y2BD57</accession>
<dbReference type="SUPFAM" id="SSF48403">
    <property type="entry name" value="Ankyrin repeat"/>
    <property type="match status" value="1"/>
</dbReference>
<evidence type="ECO:0000313" key="2">
    <source>
        <dbReference type="Proteomes" id="UP000193642"/>
    </source>
</evidence>
<dbReference type="Gene3D" id="1.25.40.20">
    <property type="entry name" value="Ankyrin repeat-containing domain"/>
    <property type="match status" value="1"/>
</dbReference>